<dbReference type="Proteomes" id="UP000051861">
    <property type="component" value="Unassembled WGS sequence"/>
</dbReference>
<proteinExistence type="inferred from homology"/>
<dbReference type="AlphaFoldDB" id="A0A0S7XVY0"/>
<sequence>MVDLIAKAAEDKKALDLKILDVAKTSNIIDYLVICSGDSGPQLRAIEKEIDKRLRKNKIKGFRWEGLVRSGWLILDLGSVVIHIMGVAEREYYNLEELWGKEAIVYHY</sequence>
<gene>
    <name evidence="2" type="primary">rsfS</name>
    <name evidence="3" type="ORF">AMJ44_08235</name>
</gene>
<evidence type="ECO:0000256" key="1">
    <source>
        <dbReference type="ARBA" id="ARBA00010574"/>
    </source>
</evidence>
<dbReference type="GO" id="GO:0043023">
    <property type="term" value="F:ribosomal large subunit binding"/>
    <property type="evidence" value="ECO:0007669"/>
    <property type="project" value="TreeGrafter"/>
</dbReference>
<dbReference type="Pfam" id="PF02410">
    <property type="entry name" value="RsfS"/>
    <property type="match status" value="1"/>
</dbReference>
<organism evidence="3 4">
    <name type="scientific">candidate division WOR-1 bacterium DG_54_3</name>
    <dbReference type="NCBI Taxonomy" id="1703775"/>
    <lineage>
        <taxon>Bacteria</taxon>
        <taxon>Bacillati</taxon>
        <taxon>Saganbacteria</taxon>
    </lineage>
</organism>
<dbReference type="InterPro" id="IPR004394">
    <property type="entry name" value="Iojap/RsfS/C7orf30"/>
</dbReference>
<dbReference type="InterPro" id="IPR043519">
    <property type="entry name" value="NT_sf"/>
</dbReference>
<dbReference type="EMBL" id="LIZX01000078">
    <property type="protein sequence ID" value="KPJ66583.1"/>
    <property type="molecule type" value="Genomic_DNA"/>
</dbReference>
<protein>
    <recommendedName>
        <fullName evidence="2">Ribosomal silencing factor RsfS</fullName>
    </recommendedName>
</protein>
<keyword evidence="2" id="KW-0963">Cytoplasm</keyword>
<keyword evidence="2" id="KW-0810">Translation regulation</keyword>
<dbReference type="PANTHER" id="PTHR21043:SF0">
    <property type="entry name" value="MITOCHONDRIAL ASSEMBLY OF RIBOSOMAL LARGE SUBUNIT PROTEIN 1"/>
    <property type="match status" value="1"/>
</dbReference>
<dbReference type="SUPFAM" id="SSF81301">
    <property type="entry name" value="Nucleotidyltransferase"/>
    <property type="match status" value="1"/>
</dbReference>
<dbReference type="GO" id="GO:0090071">
    <property type="term" value="P:negative regulation of ribosome biogenesis"/>
    <property type="evidence" value="ECO:0007669"/>
    <property type="project" value="UniProtKB-UniRule"/>
</dbReference>
<comment type="subcellular location">
    <subcellularLocation>
        <location evidence="2">Cytoplasm</location>
    </subcellularLocation>
</comment>
<name>A0A0S7XVY0_UNCSA</name>
<comment type="similarity">
    <text evidence="1 2">Belongs to the Iojap/RsfS family.</text>
</comment>
<evidence type="ECO:0000256" key="2">
    <source>
        <dbReference type="HAMAP-Rule" id="MF_01477"/>
    </source>
</evidence>
<accession>A0A0S7XVY0</accession>
<dbReference type="NCBIfam" id="TIGR00090">
    <property type="entry name" value="rsfS_iojap_ybeB"/>
    <property type="match status" value="1"/>
</dbReference>
<comment type="subunit">
    <text evidence="2">Interacts with ribosomal protein uL14 (rplN).</text>
</comment>
<dbReference type="GO" id="GO:0005737">
    <property type="term" value="C:cytoplasm"/>
    <property type="evidence" value="ECO:0007669"/>
    <property type="project" value="UniProtKB-SubCell"/>
</dbReference>
<comment type="caution">
    <text evidence="3">The sequence shown here is derived from an EMBL/GenBank/DDBJ whole genome shotgun (WGS) entry which is preliminary data.</text>
</comment>
<dbReference type="GO" id="GO:0017148">
    <property type="term" value="P:negative regulation of translation"/>
    <property type="evidence" value="ECO:0007669"/>
    <property type="project" value="UniProtKB-UniRule"/>
</dbReference>
<dbReference type="GO" id="GO:0042256">
    <property type="term" value="P:cytosolic ribosome assembly"/>
    <property type="evidence" value="ECO:0007669"/>
    <property type="project" value="UniProtKB-UniRule"/>
</dbReference>
<evidence type="ECO:0000313" key="4">
    <source>
        <dbReference type="Proteomes" id="UP000051861"/>
    </source>
</evidence>
<dbReference type="HAMAP" id="MF_01477">
    <property type="entry name" value="Iojap_RsfS"/>
    <property type="match status" value="1"/>
</dbReference>
<reference evidence="3 4" key="1">
    <citation type="journal article" date="2015" name="Microbiome">
        <title>Genomic resolution of linkages in carbon, nitrogen, and sulfur cycling among widespread estuary sediment bacteria.</title>
        <authorList>
            <person name="Baker B.J."/>
            <person name="Lazar C.S."/>
            <person name="Teske A.P."/>
            <person name="Dick G.J."/>
        </authorList>
    </citation>
    <scope>NUCLEOTIDE SEQUENCE [LARGE SCALE GENOMIC DNA]</scope>
    <source>
        <strain evidence="3">DG_54_3</strain>
    </source>
</reference>
<keyword evidence="2" id="KW-0678">Repressor</keyword>
<dbReference type="PANTHER" id="PTHR21043">
    <property type="entry name" value="IOJAP SUPERFAMILY ORTHOLOG"/>
    <property type="match status" value="1"/>
</dbReference>
<comment type="function">
    <text evidence="2">Functions as a ribosomal silencing factor. Interacts with ribosomal protein uL14 (rplN), blocking formation of intersubunit bridge B8. Prevents association of the 30S and 50S ribosomal subunits and the formation of functional ribosomes, thus repressing translation.</text>
</comment>
<evidence type="ECO:0000313" key="3">
    <source>
        <dbReference type="EMBL" id="KPJ66583.1"/>
    </source>
</evidence>
<dbReference type="Gene3D" id="3.30.460.10">
    <property type="entry name" value="Beta Polymerase, domain 2"/>
    <property type="match status" value="1"/>
</dbReference>